<gene>
    <name evidence="12" type="ORF">EV678_0443</name>
</gene>
<dbReference type="InterPro" id="IPR001789">
    <property type="entry name" value="Sig_transdc_resp-reg_receiver"/>
</dbReference>
<dbReference type="PANTHER" id="PTHR48111:SF35">
    <property type="entry name" value="TRANSCRIPTIONAL REGULATORY PROTEIN QSEB"/>
    <property type="match status" value="1"/>
</dbReference>
<keyword evidence="13" id="KW-1185">Reference proteome</keyword>
<keyword evidence="4" id="KW-0902">Two-component regulatory system</keyword>
<feature type="domain" description="Response regulatory" evidence="10">
    <location>
        <begin position="2"/>
        <end position="116"/>
    </location>
</feature>
<dbReference type="Pfam" id="PF00072">
    <property type="entry name" value="Response_reg"/>
    <property type="match status" value="1"/>
</dbReference>
<feature type="domain" description="OmpR/PhoB-type" evidence="11">
    <location>
        <begin position="124"/>
        <end position="218"/>
    </location>
</feature>
<dbReference type="RefSeq" id="WP_014237305.1">
    <property type="nucleotide sequence ID" value="NZ_SHKM01000001.1"/>
</dbReference>
<dbReference type="Gene3D" id="1.10.10.10">
    <property type="entry name" value="Winged helix-like DNA-binding domain superfamily/Winged helix DNA-binding domain"/>
    <property type="match status" value="1"/>
</dbReference>
<evidence type="ECO:0000256" key="2">
    <source>
        <dbReference type="ARBA" id="ARBA00022490"/>
    </source>
</evidence>
<dbReference type="Proteomes" id="UP000292136">
    <property type="component" value="Unassembled WGS sequence"/>
</dbReference>
<dbReference type="PANTHER" id="PTHR48111">
    <property type="entry name" value="REGULATOR OF RPOS"/>
    <property type="match status" value="1"/>
</dbReference>
<accession>A0ABY0IS88</accession>
<dbReference type="InterPro" id="IPR039420">
    <property type="entry name" value="WalR-like"/>
</dbReference>
<keyword evidence="2" id="KW-0963">Cytoplasm</keyword>
<dbReference type="Gene3D" id="3.40.50.2300">
    <property type="match status" value="1"/>
</dbReference>
<keyword evidence="6 9" id="KW-0238">DNA-binding</keyword>
<comment type="subcellular location">
    <subcellularLocation>
        <location evidence="1">Cytoplasm</location>
    </subcellularLocation>
</comment>
<evidence type="ECO:0000256" key="8">
    <source>
        <dbReference type="PROSITE-ProRule" id="PRU00169"/>
    </source>
</evidence>
<dbReference type="SMART" id="SM00862">
    <property type="entry name" value="Trans_reg_C"/>
    <property type="match status" value="1"/>
</dbReference>
<evidence type="ECO:0000256" key="4">
    <source>
        <dbReference type="ARBA" id="ARBA00023012"/>
    </source>
</evidence>
<proteinExistence type="predicted"/>
<evidence type="ECO:0000256" key="5">
    <source>
        <dbReference type="ARBA" id="ARBA00023015"/>
    </source>
</evidence>
<dbReference type="PROSITE" id="PS51755">
    <property type="entry name" value="OMPR_PHOB"/>
    <property type="match status" value="1"/>
</dbReference>
<dbReference type="InterPro" id="IPR036388">
    <property type="entry name" value="WH-like_DNA-bd_sf"/>
</dbReference>
<evidence type="ECO:0000313" key="13">
    <source>
        <dbReference type="Proteomes" id="UP000292136"/>
    </source>
</evidence>
<feature type="modified residue" description="4-aspartylphosphate" evidence="8">
    <location>
        <position position="51"/>
    </location>
</feature>
<dbReference type="Pfam" id="PF00486">
    <property type="entry name" value="Trans_reg_C"/>
    <property type="match status" value="1"/>
</dbReference>
<dbReference type="InterPro" id="IPR016032">
    <property type="entry name" value="Sig_transdc_resp-reg_C-effctor"/>
</dbReference>
<dbReference type="SUPFAM" id="SSF46894">
    <property type="entry name" value="C-terminal effector domain of the bipartite response regulators"/>
    <property type="match status" value="1"/>
</dbReference>
<dbReference type="CDD" id="cd17624">
    <property type="entry name" value="REC_OmpR_PmrA-like"/>
    <property type="match status" value="1"/>
</dbReference>
<organism evidence="12 13">
    <name type="scientific">Azospira oryzae</name>
    <dbReference type="NCBI Taxonomy" id="146939"/>
    <lineage>
        <taxon>Bacteria</taxon>
        <taxon>Pseudomonadati</taxon>
        <taxon>Pseudomonadota</taxon>
        <taxon>Betaproteobacteria</taxon>
        <taxon>Rhodocyclales</taxon>
        <taxon>Rhodocyclaceae</taxon>
        <taxon>Azospira</taxon>
    </lineage>
</organism>
<keyword evidence="5" id="KW-0805">Transcription regulation</keyword>
<sequence length="225" mass="24381">MRILIVEDDQALGEGIQMGLRQGGWQADWVQDGEAAGHALASEPFAALVLDLGLPKVSGLEVLRQLRARGDAMPVLILTARDAPDDVVAGLDAGADDYMIKPFNLQELGARLRALTRRRGGRAVPEIVHGNLRLDPAGRRVTLAGQAVELSAREFDLLHELLAQAGRVLTKAQIESHLYAWGSELESNAIEVHIHHLRRKLGADLIRTVRGVGYLIPEAGRSPAP</sequence>
<evidence type="ECO:0000256" key="9">
    <source>
        <dbReference type="PROSITE-ProRule" id="PRU01091"/>
    </source>
</evidence>
<keyword evidence="3 8" id="KW-0597">Phosphoprotein</keyword>
<feature type="DNA-binding region" description="OmpR/PhoB-type" evidence="9">
    <location>
        <begin position="124"/>
        <end position="218"/>
    </location>
</feature>
<dbReference type="SMART" id="SM00448">
    <property type="entry name" value="REC"/>
    <property type="match status" value="1"/>
</dbReference>
<evidence type="ECO:0000256" key="7">
    <source>
        <dbReference type="ARBA" id="ARBA00023163"/>
    </source>
</evidence>
<dbReference type="InterPro" id="IPR001867">
    <property type="entry name" value="OmpR/PhoB-type_DNA-bd"/>
</dbReference>
<protein>
    <submittedName>
        <fullName evidence="12">Winged helix family two component transcriptional regulator</fullName>
    </submittedName>
</protein>
<dbReference type="CDD" id="cd00383">
    <property type="entry name" value="trans_reg_C"/>
    <property type="match status" value="1"/>
</dbReference>
<evidence type="ECO:0000256" key="1">
    <source>
        <dbReference type="ARBA" id="ARBA00004496"/>
    </source>
</evidence>
<dbReference type="PROSITE" id="PS50110">
    <property type="entry name" value="RESPONSE_REGULATORY"/>
    <property type="match status" value="1"/>
</dbReference>
<dbReference type="InterPro" id="IPR011006">
    <property type="entry name" value="CheY-like_superfamily"/>
</dbReference>
<keyword evidence="7" id="KW-0804">Transcription</keyword>
<evidence type="ECO:0000256" key="6">
    <source>
        <dbReference type="ARBA" id="ARBA00023125"/>
    </source>
</evidence>
<name>A0ABY0IS88_9RHOO</name>
<evidence type="ECO:0000259" key="11">
    <source>
        <dbReference type="PROSITE" id="PS51755"/>
    </source>
</evidence>
<evidence type="ECO:0000256" key="3">
    <source>
        <dbReference type="ARBA" id="ARBA00022553"/>
    </source>
</evidence>
<dbReference type="Gene3D" id="6.10.250.690">
    <property type="match status" value="1"/>
</dbReference>
<evidence type="ECO:0000313" key="12">
    <source>
        <dbReference type="EMBL" id="RZT89650.1"/>
    </source>
</evidence>
<comment type="caution">
    <text evidence="12">The sequence shown here is derived from an EMBL/GenBank/DDBJ whole genome shotgun (WGS) entry which is preliminary data.</text>
</comment>
<reference evidence="12 13" key="1">
    <citation type="submission" date="2019-02" db="EMBL/GenBank/DDBJ databases">
        <title>Genomic Encyclopedia of Type Strains, Phase IV (KMG-IV): sequencing the most valuable type-strain genomes for metagenomic binning, comparative biology and taxonomic classification.</title>
        <authorList>
            <person name="Goeker M."/>
        </authorList>
    </citation>
    <scope>NUCLEOTIDE SEQUENCE [LARGE SCALE GENOMIC DNA]</scope>
    <source>
        <strain evidence="12 13">DSM 21223</strain>
    </source>
</reference>
<dbReference type="EMBL" id="SHKM01000001">
    <property type="protein sequence ID" value="RZT89650.1"/>
    <property type="molecule type" value="Genomic_DNA"/>
</dbReference>
<evidence type="ECO:0000259" key="10">
    <source>
        <dbReference type="PROSITE" id="PS50110"/>
    </source>
</evidence>
<dbReference type="SUPFAM" id="SSF52172">
    <property type="entry name" value="CheY-like"/>
    <property type="match status" value="1"/>
</dbReference>